<dbReference type="InterPro" id="IPR003595">
    <property type="entry name" value="Tyr_Pase_cat"/>
</dbReference>
<dbReference type="EMBL" id="LWLT01000003">
    <property type="status" value="NOT_ANNOTATED_CDS"/>
    <property type="molecule type" value="Genomic_DNA"/>
</dbReference>
<dbReference type="PANTHER" id="PTHR46106">
    <property type="entry name" value="IA-2 PROTEIN TYROSINE PHOSPHATASE, ISOFORM C"/>
    <property type="match status" value="1"/>
</dbReference>
<dbReference type="Gene3D" id="3.30.70.2470">
    <property type="entry name" value="Protein-tyrosine phosphatase receptor IA-2 ectodomain"/>
    <property type="match status" value="1"/>
</dbReference>
<evidence type="ECO:0000259" key="13">
    <source>
        <dbReference type="PROSITE" id="PS50055"/>
    </source>
</evidence>
<evidence type="ECO:0000256" key="11">
    <source>
        <dbReference type="ARBA" id="ARBA00034103"/>
    </source>
</evidence>
<keyword evidence="9" id="KW-0325">Glycoprotein</keyword>
<feature type="compositionally biased region" description="Basic and acidic residues" evidence="12">
    <location>
        <begin position="399"/>
        <end position="410"/>
    </location>
</feature>
<reference evidence="15 16" key="1">
    <citation type="submission" date="2016-04" db="EMBL/GenBank/DDBJ databases">
        <title>Polished mammalian reference genomes with single-molecule sequencing and chromosome conformation capture applied to the Capra hircus genome.</title>
        <authorList>
            <person name="Bickhart D.M."/>
            <person name="Koren S."/>
            <person name="Rosen B."/>
            <person name="Hastie A."/>
            <person name="Liachko I."/>
            <person name="Sullivan S.T."/>
            <person name="Burton J."/>
            <person name="Sayre B.L."/>
            <person name="Huson H.J."/>
            <person name="Lee J."/>
            <person name="Lam E."/>
            <person name="Kelley C.M."/>
            <person name="Hutchison J.L."/>
            <person name="Zhou Y."/>
            <person name="Sun J."/>
            <person name="Crisa A."/>
            <person name="Schwartz J.C."/>
            <person name="Hammond J.A."/>
            <person name="Schroeder S.G."/>
            <person name="Liu G.E."/>
            <person name="Dunham M."/>
            <person name="Shendure J."/>
            <person name="Sonstegard T.S."/>
            <person name="Phillippy A.M."/>
            <person name="Van Tassell C.P."/>
            <person name="Smith T.P."/>
        </authorList>
    </citation>
    <scope>NUCLEOTIDE SEQUENCE [LARGE SCALE GENOMIC DNA]</scope>
</reference>
<keyword evidence="10" id="KW-0968">Cytoplasmic vesicle</keyword>
<evidence type="ECO:0000313" key="16">
    <source>
        <dbReference type="Proteomes" id="UP000291000"/>
    </source>
</evidence>
<dbReference type="GeneTree" id="ENSGT00940000154095"/>
<feature type="compositionally biased region" description="Low complexity" evidence="12">
    <location>
        <begin position="586"/>
        <end position="596"/>
    </location>
</feature>
<evidence type="ECO:0000313" key="15">
    <source>
        <dbReference type="Ensembl" id="ENSCHIP00000020143.1"/>
    </source>
</evidence>
<dbReference type="InterPro" id="IPR029021">
    <property type="entry name" value="Prot-tyrosine_phosphatase-like"/>
</dbReference>
<evidence type="ECO:0000256" key="8">
    <source>
        <dbReference type="ARBA" id="ARBA00023170"/>
    </source>
</evidence>
<dbReference type="InterPro" id="IPR038112">
    <property type="entry name" value="Receptor_IA-2_ectodomain_sf"/>
</dbReference>
<keyword evidence="5" id="KW-1133">Transmembrane helix</keyword>
<dbReference type="Gene3D" id="3.90.190.10">
    <property type="entry name" value="Protein tyrosine phosphatase superfamily"/>
    <property type="match status" value="1"/>
</dbReference>
<dbReference type="GO" id="GO:0035773">
    <property type="term" value="P:insulin secretion involved in cellular response to glucose stimulus"/>
    <property type="evidence" value="ECO:0007669"/>
    <property type="project" value="TreeGrafter"/>
</dbReference>
<evidence type="ECO:0000256" key="2">
    <source>
        <dbReference type="ARBA" id="ARBA00022553"/>
    </source>
</evidence>
<evidence type="ECO:0000256" key="9">
    <source>
        <dbReference type="ARBA" id="ARBA00023180"/>
    </source>
</evidence>
<evidence type="ECO:0000256" key="7">
    <source>
        <dbReference type="ARBA" id="ARBA00023136"/>
    </source>
</evidence>
<protein>
    <submittedName>
        <fullName evidence="15">Protein tyrosine phosphatase receptor type N2</fullName>
    </submittedName>
</protein>
<evidence type="ECO:0000256" key="4">
    <source>
        <dbReference type="ARBA" id="ARBA00022729"/>
    </source>
</evidence>
<accession>A0A452F7P5</accession>
<evidence type="ECO:0000256" key="12">
    <source>
        <dbReference type="SAM" id="MobiDB-lite"/>
    </source>
</evidence>
<dbReference type="Pfam" id="PF00102">
    <property type="entry name" value="Y_phosphatase"/>
    <property type="match status" value="1"/>
</dbReference>
<organism evidence="15 16">
    <name type="scientific">Capra hircus</name>
    <name type="common">Goat</name>
    <dbReference type="NCBI Taxonomy" id="9925"/>
    <lineage>
        <taxon>Eukaryota</taxon>
        <taxon>Metazoa</taxon>
        <taxon>Chordata</taxon>
        <taxon>Craniata</taxon>
        <taxon>Vertebrata</taxon>
        <taxon>Euteleostomi</taxon>
        <taxon>Mammalia</taxon>
        <taxon>Eutheria</taxon>
        <taxon>Laurasiatheria</taxon>
        <taxon>Artiodactyla</taxon>
        <taxon>Ruminantia</taxon>
        <taxon>Pecora</taxon>
        <taxon>Bovidae</taxon>
        <taxon>Caprinae</taxon>
        <taxon>Capra</taxon>
    </lineage>
</organism>
<dbReference type="Ensembl" id="ENSCHIT00000027972.1">
    <property type="protein sequence ID" value="ENSCHIP00000020143.1"/>
    <property type="gene ID" value="ENSCHIG00000018892.1"/>
</dbReference>
<dbReference type="PROSITE" id="PS00383">
    <property type="entry name" value="TYR_PHOSPHATASE_1"/>
    <property type="match status" value="1"/>
</dbReference>
<dbReference type="PRINTS" id="PR00700">
    <property type="entry name" value="PRTYPHPHTASE"/>
</dbReference>
<dbReference type="GO" id="GO:0030141">
    <property type="term" value="C:secretory granule"/>
    <property type="evidence" value="ECO:0007669"/>
    <property type="project" value="InterPro"/>
</dbReference>
<keyword evidence="16" id="KW-1185">Reference proteome</keyword>
<evidence type="ECO:0000256" key="5">
    <source>
        <dbReference type="ARBA" id="ARBA00022989"/>
    </source>
</evidence>
<keyword evidence="3" id="KW-0812">Transmembrane</keyword>
<evidence type="ECO:0000256" key="1">
    <source>
        <dbReference type="ARBA" id="ARBA00004212"/>
    </source>
</evidence>
<keyword evidence="8" id="KW-0675">Receptor</keyword>
<dbReference type="PROSITE" id="PS50055">
    <property type="entry name" value="TYR_PHOSPHATASE_PTP"/>
    <property type="match status" value="1"/>
</dbReference>
<feature type="compositionally biased region" description="Low complexity" evidence="12">
    <location>
        <begin position="603"/>
        <end position="616"/>
    </location>
</feature>
<evidence type="ECO:0000259" key="14">
    <source>
        <dbReference type="PROSITE" id="PS50056"/>
    </source>
</evidence>
<dbReference type="InterPro" id="IPR033522">
    <property type="entry name" value="IA-2/IA-2_beta"/>
</dbReference>
<gene>
    <name evidence="15" type="primary">PTPRN2</name>
</gene>
<dbReference type="Proteomes" id="UP000291000">
    <property type="component" value="Chromosome 4"/>
</dbReference>
<dbReference type="GO" id="GO:0030658">
    <property type="term" value="C:transport vesicle membrane"/>
    <property type="evidence" value="ECO:0007669"/>
    <property type="project" value="UniProtKB-SubCell"/>
</dbReference>
<dbReference type="SMART" id="SM01305">
    <property type="entry name" value="RESP18"/>
    <property type="match status" value="1"/>
</dbReference>
<feature type="region of interest" description="Disordered" evidence="12">
    <location>
        <begin position="892"/>
        <end position="977"/>
    </location>
</feature>
<dbReference type="PROSITE" id="PS50056">
    <property type="entry name" value="TYR_PHOSPHATASE_2"/>
    <property type="match status" value="1"/>
</dbReference>
<dbReference type="PANTHER" id="PTHR46106:SF5">
    <property type="entry name" value="RECEPTOR-TYPE TYROSINE-PROTEIN PHOSPHATASE N2"/>
    <property type="match status" value="1"/>
</dbReference>
<evidence type="ECO:0000256" key="10">
    <source>
        <dbReference type="ARBA" id="ARBA00023329"/>
    </source>
</evidence>
<dbReference type="InterPro" id="IPR000242">
    <property type="entry name" value="PTP_cat"/>
</dbReference>
<reference evidence="15" key="3">
    <citation type="submission" date="2025-09" db="UniProtKB">
        <authorList>
            <consortium name="Ensembl"/>
        </authorList>
    </citation>
    <scope>IDENTIFICATION</scope>
</reference>
<keyword evidence="4" id="KW-0732">Signal</keyword>
<name>A0A452F7P5_CAPHI</name>
<keyword evidence="2" id="KW-0597">Phosphoprotein</keyword>
<evidence type="ECO:0000256" key="3">
    <source>
        <dbReference type="ARBA" id="ARBA00022692"/>
    </source>
</evidence>
<feature type="region of interest" description="Disordered" evidence="12">
    <location>
        <begin position="574"/>
        <end position="618"/>
    </location>
</feature>
<dbReference type="GO" id="GO:0045202">
    <property type="term" value="C:synapse"/>
    <property type="evidence" value="ECO:0007669"/>
    <property type="project" value="UniProtKB-SubCell"/>
</dbReference>
<feature type="region of interest" description="Disordered" evidence="12">
    <location>
        <begin position="386"/>
        <end position="430"/>
    </location>
</feature>
<sequence>MFATGTPAWQAASVSTEILHLRGCLFEDGLCRPAETCVNDGVFGRCQEFPATDVLRYEVSPGVLQHLTATLQRLSRTGLTWQDDHTQRVMARELASLPQTYQRHPEVSSPARSSKQSVPDERSLSLEGGMLAEALQRYLPYLEALSQAATADAIPGPELDRPPAQGEDPLADSMLTFVAQTSALTYAPAARADLAGGRPLRTLRRLQPDELSPKVAGGVDRQRLVAALGAYAAQKAPAPSRDGDPAPRGLVRAPWRAPRVLSAAPAAPQRWPSPADPRDAPVTDDEARVQTLLKDLRKRPASVEGLSALDMDEVARALASAMPSGGVAGVPGAAGRSSGRGAEVNGVGAALHRDRVPESRLQDSDGGLYQEVNRLGVQLGDFLQGPGSPFLPAAPRLTEPFKTESKKGDDAEASLSSEEERAGVENVRSQTYSKELLQRPLQARPGLGTAPQEDLHLGAGAQEPPGPDLRLQVQAPEEEYGYIVMENDSLSLDEGTQALEGVARLLEVPAGVFTDVEVEGPAVTFRVRANAQNVTAAAAAKAAADNKEKLQTMSGLRVLQAGVGSELCRQRMAVRTTERPEATHTSRVSSVSSQFSDGPMPSPSARSSTSSWSEEPVQPNMDISTGHMVLAYMEDHLKNKNRLEKEWEALCAYQAEPNSSLVAQREENLPKNRCPAVLTYDHSRVRLKSENSHSSSDYINASPIMDHDPRKPAYIATQGPLPSTVADFWQMVWESGCVVVVMLTPLSENGVRQCYHYWPDEGSNLYHIYEVHLVSEHIWCEDFLVRSFYLKNLQTNETRTVTQFHFLSWYDQGVPSSTRSLLDFRRKVNKCYRGRSCPIIVHCSDGAGRSGTYVLIDMVLNKMAKGAKEIDIAATLEHLRDQRPGMVQTKVTGQAWGSGSGRMGRFSQKEQGAGRPAASHTTSTRDWTRAAHPRRSGRLRLQPQRSSLSRCGWTSGPGTLRVPDGGSGGTAGSPHQRPATCVACSAQAHSHSPTARLLGWRSPECPQAMLGP</sequence>
<dbReference type="GO" id="GO:0004725">
    <property type="term" value="F:protein tyrosine phosphatase activity"/>
    <property type="evidence" value="ECO:0007669"/>
    <property type="project" value="InterPro"/>
</dbReference>
<dbReference type="SMART" id="SM00404">
    <property type="entry name" value="PTPc_motif"/>
    <property type="match status" value="1"/>
</dbReference>
<dbReference type="AlphaFoldDB" id="A0A452F7P5"/>
<feature type="region of interest" description="Disordered" evidence="12">
    <location>
        <begin position="444"/>
        <end position="468"/>
    </location>
</feature>
<dbReference type="InterPro" id="IPR000387">
    <property type="entry name" value="Tyr_Pase_dom"/>
</dbReference>
<feature type="domain" description="Tyrosine-protein phosphatase" evidence="13">
    <location>
        <begin position="643"/>
        <end position="889"/>
    </location>
</feature>
<evidence type="ECO:0000256" key="6">
    <source>
        <dbReference type="ARBA" id="ARBA00023018"/>
    </source>
</evidence>
<dbReference type="SMART" id="SM00194">
    <property type="entry name" value="PTPc"/>
    <property type="match status" value="1"/>
</dbReference>
<feature type="region of interest" description="Disordered" evidence="12">
    <location>
        <begin position="261"/>
        <end position="283"/>
    </location>
</feature>
<dbReference type="GO" id="GO:0051046">
    <property type="term" value="P:regulation of secretion"/>
    <property type="evidence" value="ECO:0007669"/>
    <property type="project" value="TreeGrafter"/>
</dbReference>
<keyword evidence="7" id="KW-0472">Membrane</keyword>
<keyword evidence="6" id="KW-0770">Synapse</keyword>
<feature type="region of interest" description="Disordered" evidence="12">
    <location>
        <begin position="97"/>
        <end position="123"/>
    </location>
</feature>
<dbReference type="Pfam" id="PF11548">
    <property type="entry name" value="Receptor_IA-2"/>
    <property type="match status" value="1"/>
</dbReference>
<dbReference type="Bgee" id="ENSCHIG00000018892">
    <property type="expression patterns" value="Expressed in frontal cortex and 9 other cell types or tissues"/>
</dbReference>
<dbReference type="InterPro" id="IPR016130">
    <property type="entry name" value="Tyr_Pase_AS"/>
</dbReference>
<comment type="subcellular location">
    <subcellularLocation>
        <location evidence="1">Cytoplasmic vesicle</location>
        <location evidence="1">Secretory vesicle membrane</location>
        <topology evidence="1">Single-pass type I membrane protein</topology>
    </subcellularLocation>
    <subcellularLocation>
        <location evidence="11">Synapse</location>
    </subcellularLocation>
</comment>
<feature type="domain" description="Tyrosine specific protein phosphatases" evidence="14">
    <location>
        <begin position="822"/>
        <end position="890"/>
    </location>
</feature>
<dbReference type="InterPro" id="IPR021613">
    <property type="entry name" value="Receptor_IA-2_dom"/>
</dbReference>
<dbReference type="FunFam" id="3.90.190.10:FF:000017">
    <property type="entry name" value="receptor-type tyrosine-protein phosphatase-like N isoform X2"/>
    <property type="match status" value="1"/>
</dbReference>
<dbReference type="SUPFAM" id="SSF52799">
    <property type="entry name" value="(Phosphotyrosine protein) phosphatases II"/>
    <property type="match status" value="1"/>
</dbReference>
<proteinExistence type="predicted"/>
<reference evidence="15" key="2">
    <citation type="submission" date="2025-08" db="UniProtKB">
        <authorList>
            <consortium name="Ensembl"/>
        </authorList>
    </citation>
    <scope>IDENTIFICATION</scope>
</reference>